<feature type="domain" description="Helicase ATP-binding" evidence="9">
    <location>
        <begin position="34"/>
        <end position="205"/>
    </location>
</feature>
<dbReference type="CDD" id="cd12252">
    <property type="entry name" value="RRM_DbpA"/>
    <property type="match status" value="1"/>
</dbReference>
<dbReference type="Pfam" id="PF03880">
    <property type="entry name" value="DbpA"/>
    <property type="match status" value="1"/>
</dbReference>
<sequence length="560" mass="63992">MNLFTETNLSPDILKAIGELGYESPTEIQKQTIPFILSDIRDLIALAQTGTGKTAAFSLPILDMIDDTSRKIQLLVLCPTRELCLQITKDIKNYSKYMKDIKTTAVYGGSSIMDQIRSLKDKPQIIVGTPGRVIDLINRKALDFSAIHWLVLDEADEMLSMGFKDELETILSETPETKQTFLFSATMSKEVERISKSYLTKPHRISVGSINEVKKNIKHEYYVIGYRQKKEALKRLIDSNPNQYSIIFCRTRMETQEVADFLMQNGYAADALHGDLSQAQRDTVMKKFRLKNIDILVATDVAARGLDVNSLTHVIHYSLPDDPEVFVHRSGRTGRAGKDGISIALIKPEESRKLKQIKSVTKIEMHEGKIPTGEDIIKAQVGGVFESLFEIHEDFFEFDDSLIPDLSAFTKEELAHKLLQFQLKDLAMYYKDRHDLVDQKLSSRDDDGGSRRDRRDRDRDRGRERDRDRDRGGKPRRKNEDMVRFFFNLGKKDQLKKLDVLDIINKATSGKSKKRAEIGDIEILEKFSFFEVEKSFKDNVLSNIGSMKFKGKEMRAEVAN</sequence>
<dbReference type="PROSITE" id="PS51194">
    <property type="entry name" value="HELICASE_CTER"/>
    <property type="match status" value="1"/>
</dbReference>
<evidence type="ECO:0000256" key="4">
    <source>
        <dbReference type="ARBA" id="ARBA00022840"/>
    </source>
</evidence>
<dbReference type="InterPro" id="IPR000629">
    <property type="entry name" value="RNA-helicase_DEAD-box_CS"/>
</dbReference>
<dbReference type="InterPro" id="IPR014001">
    <property type="entry name" value="Helicase_ATP-bd"/>
</dbReference>
<dbReference type="SMART" id="SM00490">
    <property type="entry name" value="HELICc"/>
    <property type="match status" value="1"/>
</dbReference>
<evidence type="ECO:0000259" key="9">
    <source>
        <dbReference type="PROSITE" id="PS51192"/>
    </source>
</evidence>
<keyword evidence="3 7" id="KW-0347">Helicase</keyword>
<keyword evidence="4 7" id="KW-0067">ATP-binding</keyword>
<evidence type="ECO:0000256" key="3">
    <source>
        <dbReference type="ARBA" id="ARBA00022806"/>
    </source>
</evidence>
<dbReference type="GO" id="GO:0005524">
    <property type="term" value="F:ATP binding"/>
    <property type="evidence" value="ECO:0007669"/>
    <property type="project" value="UniProtKB-KW"/>
</dbReference>
<keyword evidence="2 7" id="KW-0378">Hydrolase</keyword>
<keyword evidence="13" id="KW-1185">Reference proteome</keyword>
<accession>A0A1M4Y1H8</accession>
<dbReference type="InterPro" id="IPR050079">
    <property type="entry name" value="DEAD_box_RNA_helicase"/>
</dbReference>
<dbReference type="EMBL" id="FQVO01000007">
    <property type="protein sequence ID" value="SHE99530.1"/>
    <property type="molecule type" value="Genomic_DNA"/>
</dbReference>
<reference evidence="13" key="1">
    <citation type="submission" date="2016-11" db="EMBL/GenBank/DDBJ databases">
        <authorList>
            <person name="Varghese N."/>
            <person name="Submissions S."/>
        </authorList>
    </citation>
    <scope>NUCLEOTIDE SEQUENCE [LARGE SCALE GENOMIC DNA]</scope>
    <source>
        <strain evidence="13">DSM 26898</strain>
    </source>
</reference>
<protein>
    <submittedName>
        <fullName evidence="12">ATP-dependent RNA helicase DeaD</fullName>
    </submittedName>
</protein>
<dbReference type="InterPro" id="IPR044742">
    <property type="entry name" value="DEAD/DEAH_RhlB"/>
</dbReference>
<comment type="similarity">
    <text evidence="5 7">Belongs to the DEAD box helicase family.</text>
</comment>
<evidence type="ECO:0000313" key="13">
    <source>
        <dbReference type="Proteomes" id="UP000184236"/>
    </source>
</evidence>
<dbReference type="Proteomes" id="UP000184236">
    <property type="component" value="Unassembled WGS sequence"/>
</dbReference>
<dbReference type="Pfam" id="PF00270">
    <property type="entry name" value="DEAD"/>
    <property type="match status" value="1"/>
</dbReference>
<dbReference type="GO" id="GO:0005829">
    <property type="term" value="C:cytosol"/>
    <property type="evidence" value="ECO:0007669"/>
    <property type="project" value="TreeGrafter"/>
</dbReference>
<dbReference type="Gene3D" id="3.30.70.330">
    <property type="match status" value="1"/>
</dbReference>
<evidence type="ECO:0000259" key="11">
    <source>
        <dbReference type="PROSITE" id="PS51195"/>
    </source>
</evidence>
<dbReference type="PROSITE" id="PS00039">
    <property type="entry name" value="DEAD_ATP_HELICASE"/>
    <property type="match status" value="1"/>
</dbReference>
<dbReference type="Gene3D" id="3.40.50.300">
    <property type="entry name" value="P-loop containing nucleotide triphosphate hydrolases"/>
    <property type="match status" value="2"/>
</dbReference>
<organism evidence="12 13">
    <name type="scientific">Chryseobacterium takakiae</name>
    <dbReference type="NCBI Taxonomy" id="1302685"/>
    <lineage>
        <taxon>Bacteria</taxon>
        <taxon>Pseudomonadati</taxon>
        <taxon>Bacteroidota</taxon>
        <taxon>Flavobacteriia</taxon>
        <taxon>Flavobacteriales</taxon>
        <taxon>Weeksellaceae</taxon>
        <taxon>Chryseobacterium group</taxon>
        <taxon>Chryseobacterium</taxon>
    </lineage>
</organism>
<evidence type="ECO:0000256" key="1">
    <source>
        <dbReference type="ARBA" id="ARBA00022741"/>
    </source>
</evidence>
<evidence type="ECO:0000256" key="8">
    <source>
        <dbReference type="SAM" id="MobiDB-lite"/>
    </source>
</evidence>
<dbReference type="SUPFAM" id="SSF52540">
    <property type="entry name" value="P-loop containing nucleoside triphosphate hydrolases"/>
    <property type="match status" value="1"/>
</dbReference>
<dbReference type="CDD" id="cd18787">
    <property type="entry name" value="SF2_C_DEAD"/>
    <property type="match status" value="1"/>
</dbReference>
<dbReference type="GO" id="GO:0003676">
    <property type="term" value="F:nucleic acid binding"/>
    <property type="evidence" value="ECO:0007669"/>
    <property type="project" value="InterPro"/>
</dbReference>
<dbReference type="PROSITE" id="PS51192">
    <property type="entry name" value="HELICASE_ATP_BIND_1"/>
    <property type="match status" value="1"/>
</dbReference>
<evidence type="ECO:0000256" key="6">
    <source>
        <dbReference type="PROSITE-ProRule" id="PRU00552"/>
    </source>
</evidence>
<dbReference type="InterPro" id="IPR005580">
    <property type="entry name" value="DbpA/CsdA_RNA-bd_dom"/>
</dbReference>
<dbReference type="PANTHER" id="PTHR47959:SF13">
    <property type="entry name" value="ATP-DEPENDENT RNA HELICASE RHLE"/>
    <property type="match status" value="1"/>
</dbReference>
<dbReference type="PANTHER" id="PTHR47959">
    <property type="entry name" value="ATP-DEPENDENT RNA HELICASE RHLE-RELATED"/>
    <property type="match status" value="1"/>
</dbReference>
<dbReference type="InterPro" id="IPR011545">
    <property type="entry name" value="DEAD/DEAH_box_helicase_dom"/>
</dbReference>
<dbReference type="OrthoDB" id="9785240at2"/>
<feature type="domain" description="Helicase C-terminal" evidence="10">
    <location>
        <begin position="228"/>
        <end position="377"/>
    </location>
</feature>
<dbReference type="SMART" id="SM00487">
    <property type="entry name" value="DEXDc"/>
    <property type="match status" value="1"/>
</dbReference>
<evidence type="ECO:0000256" key="5">
    <source>
        <dbReference type="ARBA" id="ARBA00038437"/>
    </source>
</evidence>
<feature type="region of interest" description="Disordered" evidence="8">
    <location>
        <begin position="440"/>
        <end position="477"/>
    </location>
</feature>
<dbReference type="InterPro" id="IPR012677">
    <property type="entry name" value="Nucleotide-bd_a/b_plait_sf"/>
</dbReference>
<dbReference type="InterPro" id="IPR014014">
    <property type="entry name" value="RNA_helicase_DEAD_Q_motif"/>
</dbReference>
<feature type="short sequence motif" description="Q motif" evidence="6">
    <location>
        <begin position="2"/>
        <end position="30"/>
    </location>
</feature>
<evidence type="ECO:0000313" key="12">
    <source>
        <dbReference type="EMBL" id="SHE99530.1"/>
    </source>
</evidence>
<dbReference type="InterPro" id="IPR027417">
    <property type="entry name" value="P-loop_NTPase"/>
</dbReference>
<feature type="domain" description="DEAD-box RNA helicase Q" evidence="11">
    <location>
        <begin position="2"/>
        <end position="30"/>
    </location>
</feature>
<proteinExistence type="inferred from homology"/>
<dbReference type="RefSeq" id="WP_072884741.1">
    <property type="nucleotide sequence ID" value="NZ_FQVO01000007.1"/>
</dbReference>
<evidence type="ECO:0000259" key="10">
    <source>
        <dbReference type="PROSITE" id="PS51194"/>
    </source>
</evidence>
<evidence type="ECO:0000256" key="7">
    <source>
        <dbReference type="RuleBase" id="RU000492"/>
    </source>
</evidence>
<name>A0A1M4Y1H8_9FLAO</name>
<dbReference type="AlphaFoldDB" id="A0A1M4Y1H8"/>
<evidence type="ECO:0000256" key="2">
    <source>
        <dbReference type="ARBA" id="ARBA00022801"/>
    </source>
</evidence>
<dbReference type="PROSITE" id="PS51195">
    <property type="entry name" value="Q_MOTIF"/>
    <property type="match status" value="1"/>
</dbReference>
<keyword evidence="1 7" id="KW-0547">Nucleotide-binding</keyword>
<gene>
    <name evidence="12" type="ORF">SAMN05444408_10765</name>
</gene>
<dbReference type="GO" id="GO:0003724">
    <property type="term" value="F:RNA helicase activity"/>
    <property type="evidence" value="ECO:0007669"/>
    <property type="project" value="InterPro"/>
</dbReference>
<dbReference type="GO" id="GO:0016787">
    <property type="term" value="F:hydrolase activity"/>
    <property type="evidence" value="ECO:0007669"/>
    <property type="project" value="UniProtKB-KW"/>
</dbReference>
<dbReference type="STRING" id="1302685.SAMN05444408_10765"/>
<dbReference type="InterPro" id="IPR001650">
    <property type="entry name" value="Helicase_C-like"/>
</dbReference>
<dbReference type="Pfam" id="PF00271">
    <property type="entry name" value="Helicase_C"/>
    <property type="match status" value="1"/>
</dbReference>
<dbReference type="CDD" id="cd00268">
    <property type="entry name" value="DEADc"/>
    <property type="match status" value="1"/>
</dbReference>